<evidence type="ECO:0000313" key="2">
    <source>
        <dbReference type="Proteomes" id="UP001347796"/>
    </source>
</evidence>
<sequence>MHPCKSRVTPPKLEPKLKDFLKELERYDLITALCTYSDILESLGHLTKLFEKEHILTFDVTSNVSLTKETLNELLHVYQTTDNVEQLSSKYFEIVQNGESYKLRKMYCRLGDMRKHETNREYKYLELLNIKNVDKSVIVSQKITTQVIPKLNESCKKIRIF</sequence>
<dbReference type="AlphaFoldDB" id="A0AAN8JIN9"/>
<comment type="caution">
    <text evidence="1">The sequence shown here is derived from an EMBL/GenBank/DDBJ whole genome shotgun (WGS) entry which is preliminary data.</text>
</comment>
<organism evidence="1 2">
    <name type="scientific">Patella caerulea</name>
    <name type="common">Rayed Mediterranean limpet</name>
    <dbReference type="NCBI Taxonomy" id="87958"/>
    <lineage>
        <taxon>Eukaryota</taxon>
        <taxon>Metazoa</taxon>
        <taxon>Spiralia</taxon>
        <taxon>Lophotrochozoa</taxon>
        <taxon>Mollusca</taxon>
        <taxon>Gastropoda</taxon>
        <taxon>Patellogastropoda</taxon>
        <taxon>Patelloidea</taxon>
        <taxon>Patellidae</taxon>
        <taxon>Patella</taxon>
    </lineage>
</organism>
<name>A0AAN8JIN9_PATCE</name>
<reference evidence="1 2" key="1">
    <citation type="submission" date="2024-01" db="EMBL/GenBank/DDBJ databases">
        <title>The genome of the rayed Mediterranean limpet Patella caerulea (Linnaeus, 1758).</title>
        <authorList>
            <person name="Anh-Thu Weber A."/>
            <person name="Halstead-Nussloch G."/>
        </authorList>
    </citation>
    <scope>NUCLEOTIDE SEQUENCE [LARGE SCALE GENOMIC DNA]</scope>
    <source>
        <strain evidence="1">AATW-2023a</strain>
        <tissue evidence="1">Whole specimen</tissue>
    </source>
</reference>
<proteinExistence type="predicted"/>
<evidence type="ECO:0000313" key="1">
    <source>
        <dbReference type="EMBL" id="KAK6175144.1"/>
    </source>
</evidence>
<dbReference type="EMBL" id="JAZGQO010000010">
    <property type="protein sequence ID" value="KAK6175144.1"/>
    <property type="molecule type" value="Genomic_DNA"/>
</dbReference>
<protein>
    <submittedName>
        <fullName evidence="1">Uncharacterized protein</fullName>
    </submittedName>
</protein>
<accession>A0AAN8JIN9</accession>
<keyword evidence="2" id="KW-1185">Reference proteome</keyword>
<dbReference type="Proteomes" id="UP001347796">
    <property type="component" value="Unassembled WGS sequence"/>
</dbReference>
<gene>
    <name evidence="1" type="ORF">SNE40_013666</name>
</gene>